<dbReference type="Proteomes" id="UP000004834">
    <property type="component" value="Unassembled WGS sequence"/>
</dbReference>
<organism evidence="1 2">
    <name type="scientific">Myroides odoratimimus CIP 101113</name>
    <dbReference type="NCBI Taxonomy" id="883154"/>
    <lineage>
        <taxon>Bacteria</taxon>
        <taxon>Pseudomonadati</taxon>
        <taxon>Bacteroidota</taxon>
        <taxon>Flavobacteriia</taxon>
        <taxon>Flavobacteriales</taxon>
        <taxon>Flavobacteriaceae</taxon>
        <taxon>Myroides</taxon>
    </lineage>
</organism>
<dbReference type="EMBL" id="AGEE01000054">
    <property type="protein sequence ID" value="EHO05935.1"/>
    <property type="molecule type" value="Genomic_DNA"/>
</dbReference>
<evidence type="ECO:0000313" key="2">
    <source>
        <dbReference type="Proteomes" id="UP000004834"/>
    </source>
</evidence>
<accession>A0AAV3EZH0</accession>
<evidence type="ECO:0000313" key="1">
    <source>
        <dbReference type="EMBL" id="EHO05935.1"/>
    </source>
</evidence>
<comment type="caution">
    <text evidence="1">The sequence shown here is derived from an EMBL/GenBank/DDBJ whole genome shotgun (WGS) entry which is preliminary data.</text>
</comment>
<reference evidence="1 2" key="1">
    <citation type="submission" date="2011-11" db="EMBL/GenBank/DDBJ databases">
        <title>The Genome Sequence of Myroides odoratimimus CIP 101113.</title>
        <authorList>
            <person name="Earl A."/>
            <person name="Ward D."/>
            <person name="Feldgarden M."/>
            <person name="Gevers D."/>
            <person name="Huys G."/>
            <person name="Young S.K."/>
            <person name="Zeng Q."/>
            <person name="Gargeya S."/>
            <person name="Fitzgerald M."/>
            <person name="Haas B."/>
            <person name="Abouelleil A."/>
            <person name="Alvarado L."/>
            <person name="Arachchi H.M."/>
            <person name="Berlin A."/>
            <person name="Brown A."/>
            <person name="Chapman S.B."/>
            <person name="Chen Z."/>
            <person name="Dunbar C."/>
            <person name="Freedman E."/>
            <person name="Gearin G."/>
            <person name="Goldberg J."/>
            <person name="Griggs A."/>
            <person name="Gujja S."/>
            <person name="Heiman D."/>
            <person name="Howarth C."/>
            <person name="Larson L."/>
            <person name="Lui A."/>
            <person name="MacDonald P.J.P."/>
            <person name="Montmayeur A."/>
            <person name="Murphy C."/>
            <person name="Neiman D."/>
            <person name="Pearson M."/>
            <person name="Priest M."/>
            <person name="Roberts A."/>
            <person name="Saif S."/>
            <person name="Shea T."/>
            <person name="Shenoy N."/>
            <person name="Sisk P."/>
            <person name="Stolte C."/>
            <person name="Sykes S."/>
            <person name="Wortman J."/>
            <person name="Nusbaum C."/>
            <person name="Birren B."/>
        </authorList>
    </citation>
    <scope>NUCLEOTIDE SEQUENCE [LARGE SCALE GENOMIC DNA]</scope>
    <source>
        <strain evidence="1 2">CIP 101113</strain>
    </source>
</reference>
<dbReference type="AlphaFoldDB" id="A0AAV3EZH0"/>
<name>A0AAV3EZH0_9FLAO</name>
<proteinExistence type="predicted"/>
<gene>
    <name evidence="1" type="ORF">HMPREF9715_03209</name>
</gene>
<protein>
    <submittedName>
        <fullName evidence="1">Uncharacterized protein</fullName>
    </submittedName>
</protein>
<sequence length="39" mass="4479">MPISDNELAYFTEYGASELCDRLFSSDLDFSDIERPSLM</sequence>